<name>A0A1V4J2Q5_PATFA</name>
<dbReference type="AlphaFoldDB" id="A0A1V4J2Q5"/>
<feature type="compositionally biased region" description="Basic and acidic residues" evidence="1">
    <location>
        <begin position="15"/>
        <end position="34"/>
    </location>
</feature>
<feature type="compositionally biased region" description="Basic and acidic residues" evidence="1">
    <location>
        <begin position="41"/>
        <end position="55"/>
    </location>
</feature>
<reference evidence="2 3" key="1">
    <citation type="submission" date="2016-02" db="EMBL/GenBank/DDBJ databases">
        <title>Band-tailed pigeon sequencing and assembly.</title>
        <authorList>
            <person name="Soares A.E."/>
            <person name="Novak B.J."/>
            <person name="Rice E.S."/>
            <person name="O'Connell B."/>
            <person name="Chang D."/>
            <person name="Weber S."/>
            <person name="Shapiro B."/>
        </authorList>
    </citation>
    <scope>NUCLEOTIDE SEQUENCE [LARGE SCALE GENOMIC DNA]</scope>
    <source>
        <strain evidence="2">BTP2013</strain>
        <tissue evidence="2">Blood</tissue>
    </source>
</reference>
<feature type="region of interest" description="Disordered" evidence="1">
    <location>
        <begin position="14"/>
        <end position="64"/>
    </location>
</feature>
<gene>
    <name evidence="2" type="ORF">AV530_004390</name>
</gene>
<evidence type="ECO:0000313" key="2">
    <source>
        <dbReference type="EMBL" id="OPJ65997.1"/>
    </source>
</evidence>
<accession>A0A1V4J2Q5</accession>
<evidence type="ECO:0000256" key="1">
    <source>
        <dbReference type="SAM" id="MobiDB-lite"/>
    </source>
</evidence>
<evidence type="ECO:0000313" key="3">
    <source>
        <dbReference type="Proteomes" id="UP000190648"/>
    </source>
</evidence>
<proteinExistence type="predicted"/>
<comment type="caution">
    <text evidence="2">The sequence shown here is derived from an EMBL/GenBank/DDBJ whole genome shotgun (WGS) entry which is preliminary data.</text>
</comment>
<organism evidence="2 3">
    <name type="scientific">Patagioenas fasciata monilis</name>
    <dbReference type="NCBI Taxonomy" id="372326"/>
    <lineage>
        <taxon>Eukaryota</taxon>
        <taxon>Metazoa</taxon>
        <taxon>Chordata</taxon>
        <taxon>Craniata</taxon>
        <taxon>Vertebrata</taxon>
        <taxon>Euteleostomi</taxon>
        <taxon>Archelosauria</taxon>
        <taxon>Archosauria</taxon>
        <taxon>Dinosauria</taxon>
        <taxon>Saurischia</taxon>
        <taxon>Theropoda</taxon>
        <taxon>Coelurosauria</taxon>
        <taxon>Aves</taxon>
        <taxon>Neognathae</taxon>
        <taxon>Neoaves</taxon>
        <taxon>Columbimorphae</taxon>
        <taxon>Columbiformes</taxon>
        <taxon>Columbidae</taxon>
        <taxon>Patagioenas</taxon>
    </lineage>
</organism>
<keyword evidence="3" id="KW-1185">Reference proteome</keyword>
<dbReference type="EMBL" id="LSYS01009631">
    <property type="protein sequence ID" value="OPJ65997.1"/>
    <property type="molecule type" value="Genomic_DNA"/>
</dbReference>
<protein>
    <submittedName>
        <fullName evidence="2">Uncharacterized protein</fullName>
    </submittedName>
</protein>
<sequence length="177" mass="19788">MILLDPCGTRTSLSARKEAPTCPREFKRHEREALNESSGLVERKEQQLCKEEPRRRAQGSSVLIHDGAVEHTVSPIQQKADYRNKDTSHQPEALPTSCQVLVKLHLERQKTFCRKQQCRFSLSAAPASEFSAVRVTTNAETSAATEVVLKTTEEFGKRDVTVDFQKSHGLVGTAHSM</sequence>
<dbReference type="Proteomes" id="UP000190648">
    <property type="component" value="Unassembled WGS sequence"/>
</dbReference>